<dbReference type="PROSITE" id="PS00856">
    <property type="entry name" value="GUANYLATE_KINASE_1"/>
    <property type="match status" value="1"/>
</dbReference>
<proteinExistence type="inferred from homology"/>
<dbReference type="Pfam" id="PF00625">
    <property type="entry name" value="Guanylate_kin"/>
    <property type="match status" value="1"/>
</dbReference>
<dbReference type="Gene3D" id="3.30.63.10">
    <property type="entry name" value="Guanylate Kinase phosphate binding domain"/>
    <property type="match status" value="1"/>
</dbReference>
<dbReference type="SUPFAM" id="SSF52540">
    <property type="entry name" value="P-loop containing nucleoside triphosphate hydrolases"/>
    <property type="match status" value="1"/>
</dbReference>
<dbReference type="GO" id="GO:0004385">
    <property type="term" value="F:GMP kinase activity"/>
    <property type="evidence" value="ECO:0007669"/>
    <property type="project" value="UniProtKB-UniRule"/>
</dbReference>
<dbReference type="Gene3D" id="3.40.50.300">
    <property type="entry name" value="P-loop containing nucleotide triphosphate hydrolases"/>
    <property type="match status" value="1"/>
</dbReference>
<dbReference type="InterPro" id="IPR027417">
    <property type="entry name" value="P-loop_NTPase"/>
</dbReference>
<dbReference type="PANTHER" id="PTHR23117">
    <property type="entry name" value="GUANYLATE KINASE-RELATED"/>
    <property type="match status" value="1"/>
</dbReference>
<comment type="similarity">
    <text evidence="1 9">Belongs to the guanylate kinase family.</text>
</comment>
<evidence type="ECO:0000256" key="4">
    <source>
        <dbReference type="ARBA" id="ARBA00022679"/>
    </source>
</evidence>
<dbReference type="InterPro" id="IPR017665">
    <property type="entry name" value="Guanylate_kinase"/>
</dbReference>
<evidence type="ECO:0000313" key="10">
    <source>
        <dbReference type="EMBL" id="BBU68189.1"/>
    </source>
</evidence>
<dbReference type="HAMAP" id="MF_00328">
    <property type="entry name" value="Guanylate_kinase"/>
    <property type="match status" value="1"/>
</dbReference>
<dbReference type="EC" id="2.7.4.8" evidence="2 9"/>
<dbReference type="OrthoDB" id="9808150at2"/>
<evidence type="ECO:0000256" key="1">
    <source>
        <dbReference type="ARBA" id="ARBA00005790"/>
    </source>
</evidence>
<organism evidence="10 11">
    <name type="scientific">Fluviibacter phosphoraccumulans</name>
    <dbReference type="NCBI Taxonomy" id="1751046"/>
    <lineage>
        <taxon>Bacteria</taxon>
        <taxon>Pseudomonadati</taxon>
        <taxon>Pseudomonadota</taxon>
        <taxon>Betaproteobacteria</taxon>
        <taxon>Rhodocyclales</taxon>
        <taxon>Fluviibacteraceae</taxon>
        <taxon>Fluviibacter</taxon>
    </lineage>
</organism>
<dbReference type="Proteomes" id="UP000463961">
    <property type="component" value="Chromosome"/>
</dbReference>
<keyword evidence="4 9" id="KW-0808">Transferase</keyword>
<evidence type="ECO:0000256" key="2">
    <source>
        <dbReference type="ARBA" id="ARBA00012961"/>
    </source>
</evidence>
<comment type="catalytic activity">
    <reaction evidence="9">
        <text>GMP + ATP = GDP + ADP</text>
        <dbReference type="Rhea" id="RHEA:20780"/>
        <dbReference type="ChEBI" id="CHEBI:30616"/>
        <dbReference type="ChEBI" id="CHEBI:58115"/>
        <dbReference type="ChEBI" id="CHEBI:58189"/>
        <dbReference type="ChEBI" id="CHEBI:456216"/>
        <dbReference type="EC" id="2.7.4.8"/>
    </reaction>
</comment>
<evidence type="ECO:0000256" key="6">
    <source>
        <dbReference type="ARBA" id="ARBA00022777"/>
    </source>
</evidence>
<reference evidence="11" key="1">
    <citation type="submission" date="2020-01" db="EMBL/GenBank/DDBJ databases">
        <title>Phosphoaccumulans saitamaens gen. nov., sp. nov., a polyphosphate accumulating bacterium isolated from surface river water.</title>
        <authorList>
            <person name="Watanabe K."/>
            <person name="Suda W."/>
        </authorList>
    </citation>
    <scope>NUCLEOTIDE SEQUENCE [LARGE SCALE GENOMIC DNA]</scope>
    <source>
        <strain evidence="11">ICHIAU1</strain>
    </source>
</reference>
<dbReference type="PROSITE" id="PS50052">
    <property type="entry name" value="GUANYLATE_KINASE_2"/>
    <property type="match status" value="1"/>
</dbReference>
<dbReference type="InterPro" id="IPR008145">
    <property type="entry name" value="GK/Ca_channel_bsu"/>
</dbReference>
<evidence type="ECO:0000256" key="9">
    <source>
        <dbReference type="HAMAP-Rule" id="MF_00328"/>
    </source>
</evidence>
<dbReference type="InterPro" id="IPR008144">
    <property type="entry name" value="Guanylate_kin-like_dom"/>
</dbReference>
<name>A0A679HVH3_9RHOO</name>
<feature type="binding site" evidence="9">
    <location>
        <begin position="18"/>
        <end position="25"/>
    </location>
    <ligand>
        <name>ATP</name>
        <dbReference type="ChEBI" id="CHEBI:30616"/>
    </ligand>
</feature>
<dbReference type="GO" id="GO:0005829">
    <property type="term" value="C:cytosol"/>
    <property type="evidence" value="ECO:0007669"/>
    <property type="project" value="TreeGrafter"/>
</dbReference>
<evidence type="ECO:0000313" key="11">
    <source>
        <dbReference type="Proteomes" id="UP000463961"/>
    </source>
</evidence>
<sequence>MTQKPKTVGPGSLFVIAAPSGAGKTTLTRLALAQNPRLALSISTTTRAPRPGEENGVHYHFVSVETFRQMQAAGDFLESAEVHGNFYGTSRQGIETLLAADRDVILEIDWQGAQQVRKVYPESVGVFILPPSFDVLETRLQGRGQDSAEVIARRVANAREELQHLNEFPYVIINENLDEALAELLAVFAAARVRLVNQSQRCAALVASYLTC</sequence>
<keyword evidence="9" id="KW-0963">Cytoplasm</keyword>
<dbReference type="GO" id="GO:0005524">
    <property type="term" value="F:ATP binding"/>
    <property type="evidence" value="ECO:0007669"/>
    <property type="project" value="UniProtKB-UniRule"/>
</dbReference>
<keyword evidence="6 9" id="KW-0418">Kinase</keyword>
<dbReference type="EMBL" id="AP022345">
    <property type="protein sequence ID" value="BBU68189.1"/>
    <property type="molecule type" value="Genomic_DNA"/>
</dbReference>
<keyword evidence="7 9" id="KW-0067">ATP-binding</keyword>
<comment type="subcellular location">
    <subcellularLocation>
        <location evidence="9">Cytoplasm</location>
    </subcellularLocation>
</comment>
<dbReference type="PANTHER" id="PTHR23117:SF13">
    <property type="entry name" value="GUANYLATE KINASE"/>
    <property type="match status" value="1"/>
</dbReference>
<evidence type="ECO:0000256" key="7">
    <source>
        <dbReference type="ARBA" id="ARBA00022840"/>
    </source>
</evidence>
<dbReference type="CDD" id="cd00071">
    <property type="entry name" value="GMPK"/>
    <property type="match status" value="1"/>
</dbReference>
<comment type="function">
    <text evidence="9">Essential for recycling GMP and indirectly, cGMP.</text>
</comment>
<dbReference type="InterPro" id="IPR020590">
    <property type="entry name" value="Guanylate_kinase_CS"/>
</dbReference>
<evidence type="ECO:0000256" key="5">
    <source>
        <dbReference type="ARBA" id="ARBA00022741"/>
    </source>
</evidence>
<evidence type="ECO:0000256" key="8">
    <source>
        <dbReference type="ARBA" id="ARBA00030128"/>
    </source>
</evidence>
<dbReference type="FunFam" id="3.30.63.10:FF:000002">
    <property type="entry name" value="Guanylate kinase 1"/>
    <property type="match status" value="1"/>
</dbReference>
<dbReference type="AlphaFoldDB" id="A0A679HVH3"/>
<evidence type="ECO:0000256" key="3">
    <source>
        <dbReference type="ARBA" id="ARBA00016296"/>
    </source>
</evidence>
<dbReference type="NCBIfam" id="TIGR03263">
    <property type="entry name" value="guanyl_kin"/>
    <property type="match status" value="1"/>
</dbReference>
<dbReference type="SMART" id="SM00072">
    <property type="entry name" value="GuKc"/>
    <property type="match status" value="1"/>
</dbReference>
<protein>
    <recommendedName>
        <fullName evidence="3 9">Guanylate kinase</fullName>
        <ecNumber evidence="2 9">2.7.4.8</ecNumber>
    </recommendedName>
    <alternativeName>
        <fullName evidence="8 9">GMP kinase</fullName>
    </alternativeName>
</protein>
<gene>
    <name evidence="9 10" type="primary">gmk</name>
    <name evidence="10" type="ORF">ICHIAU1_04720</name>
</gene>
<keyword evidence="11" id="KW-1185">Reference proteome</keyword>
<dbReference type="RefSeq" id="WP_162048877.1">
    <property type="nucleotide sequence ID" value="NZ_AP019011.1"/>
</dbReference>
<accession>A0A679HVH3</accession>
<keyword evidence="5 9" id="KW-0547">Nucleotide-binding</keyword>